<reference evidence="7 8" key="1">
    <citation type="submission" date="2023-10" db="EMBL/GenBank/DDBJ databases">
        <title>Chromosome-scale genome assembly provides insights into flower coloration mechanisms of Canna indica.</title>
        <authorList>
            <person name="Li C."/>
        </authorList>
    </citation>
    <scope>NUCLEOTIDE SEQUENCE [LARGE SCALE GENOMIC DNA]</scope>
    <source>
        <tissue evidence="7">Flower</tissue>
    </source>
</reference>
<keyword evidence="8" id="KW-1185">Reference proteome</keyword>
<keyword evidence="2 5" id="KW-0812">Transmembrane</keyword>
<evidence type="ECO:0000313" key="7">
    <source>
        <dbReference type="EMBL" id="WOL15541.1"/>
    </source>
</evidence>
<dbReference type="PANTHER" id="PTHR31415">
    <property type="entry name" value="OS05G0367900 PROTEIN"/>
    <property type="match status" value="1"/>
</dbReference>
<protein>
    <recommendedName>
        <fullName evidence="6">Late embryogenesis abundant protein LEA-2 subgroup domain-containing protein</fullName>
    </recommendedName>
</protein>
<evidence type="ECO:0000256" key="3">
    <source>
        <dbReference type="ARBA" id="ARBA00022989"/>
    </source>
</evidence>
<evidence type="ECO:0000259" key="6">
    <source>
        <dbReference type="Pfam" id="PF03168"/>
    </source>
</evidence>
<dbReference type="EMBL" id="CP136896">
    <property type="protein sequence ID" value="WOL15541.1"/>
    <property type="molecule type" value="Genomic_DNA"/>
</dbReference>
<keyword evidence="3 5" id="KW-1133">Transmembrane helix</keyword>
<dbReference type="Pfam" id="PF03168">
    <property type="entry name" value="LEA_2"/>
    <property type="match status" value="1"/>
</dbReference>
<evidence type="ECO:0000256" key="1">
    <source>
        <dbReference type="ARBA" id="ARBA00004167"/>
    </source>
</evidence>
<keyword evidence="4 5" id="KW-0472">Membrane</keyword>
<evidence type="ECO:0000313" key="8">
    <source>
        <dbReference type="Proteomes" id="UP001327560"/>
    </source>
</evidence>
<organism evidence="7 8">
    <name type="scientific">Canna indica</name>
    <name type="common">Indian-shot</name>
    <dbReference type="NCBI Taxonomy" id="4628"/>
    <lineage>
        <taxon>Eukaryota</taxon>
        <taxon>Viridiplantae</taxon>
        <taxon>Streptophyta</taxon>
        <taxon>Embryophyta</taxon>
        <taxon>Tracheophyta</taxon>
        <taxon>Spermatophyta</taxon>
        <taxon>Magnoliopsida</taxon>
        <taxon>Liliopsida</taxon>
        <taxon>Zingiberales</taxon>
        <taxon>Cannaceae</taxon>
        <taxon>Canna</taxon>
    </lineage>
</organism>
<dbReference type="GO" id="GO:0098542">
    <property type="term" value="P:defense response to other organism"/>
    <property type="evidence" value="ECO:0007669"/>
    <property type="project" value="InterPro"/>
</dbReference>
<feature type="domain" description="Late embryogenesis abundant protein LEA-2 subgroup" evidence="6">
    <location>
        <begin position="78"/>
        <end position="181"/>
    </location>
</feature>
<dbReference type="GO" id="GO:0005886">
    <property type="term" value="C:plasma membrane"/>
    <property type="evidence" value="ECO:0007669"/>
    <property type="project" value="TreeGrafter"/>
</dbReference>
<dbReference type="GO" id="GO:0009506">
    <property type="term" value="C:plasmodesma"/>
    <property type="evidence" value="ECO:0007669"/>
    <property type="project" value="TreeGrafter"/>
</dbReference>
<gene>
    <name evidence="7" type="ORF">Cni_G24322</name>
</gene>
<evidence type="ECO:0000256" key="2">
    <source>
        <dbReference type="ARBA" id="ARBA00022692"/>
    </source>
</evidence>
<comment type="subcellular location">
    <subcellularLocation>
        <location evidence="1">Membrane</location>
        <topology evidence="1">Single-pass membrane protein</topology>
    </subcellularLocation>
</comment>
<name>A0AAQ3QNC2_9LILI</name>
<feature type="transmembrane region" description="Helical" evidence="5">
    <location>
        <begin position="21"/>
        <end position="44"/>
    </location>
</feature>
<dbReference type="PANTHER" id="PTHR31415:SF166">
    <property type="entry name" value="LATE EMBRYOGENESIS ABUNDANT (LEA) HYDROXYPROLINE-RICH GLYCOPROTEIN FAMILY"/>
    <property type="match status" value="1"/>
</dbReference>
<proteinExistence type="predicted"/>
<dbReference type="InterPro" id="IPR004864">
    <property type="entry name" value="LEA_2"/>
</dbReference>
<dbReference type="Proteomes" id="UP001327560">
    <property type="component" value="Chromosome 7"/>
</dbReference>
<dbReference type="InterPro" id="IPR044839">
    <property type="entry name" value="NDR1-like"/>
</dbReference>
<dbReference type="AlphaFoldDB" id="A0AAQ3QNC2"/>
<evidence type="ECO:0000256" key="4">
    <source>
        <dbReference type="ARBA" id="ARBA00023136"/>
    </source>
</evidence>
<sequence>MTGKGCEQHVKCCEKKRRRRRIIGCILGTILLILLIILIVWLALRPTKPRFYLRDAVVLQFNYTGNPANLLSIVTQVTISSRNPNDHIGIYYDRINVFAAYKFQQITLSTPIPPFYQGHNDVTIWSPYLTGPNVPVAPYLCDVLTQDKNSGFLLLHVKVDARIRWKVGSWTSGNYHMFVSCPAFLAFENGGRSGGSVKFQQMSTCSVEI</sequence>
<evidence type="ECO:0000256" key="5">
    <source>
        <dbReference type="SAM" id="Phobius"/>
    </source>
</evidence>
<accession>A0AAQ3QNC2</accession>